<reference evidence="13" key="1">
    <citation type="submission" date="2023-01" db="EMBL/GenBank/DDBJ databases">
        <title>Key to firefly adult light organ development and bioluminescence: homeobox transcription factors regulate luciferase expression and transportation to peroxisome.</title>
        <authorList>
            <person name="Fu X."/>
        </authorList>
    </citation>
    <scope>NUCLEOTIDE SEQUENCE [LARGE SCALE GENOMIC DNA]</scope>
</reference>
<dbReference type="Proteomes" id="UP001353858">
    <property type="component" value="Unassembled WGS sequence"/>
</dbReference>
<evidence type="ECO:0000256" key="1">
    <source>
        <dbReference type="ARBA" id="ARBA00000900"/>
    </source>
</evidence>
<dbReference type="EC" id="2.3.2.27" evidence="4"/>
<dbReference type="GO" id="GO:0008270">
    <property type="term" value="F:zinc ion binding"/>
    <property type="evidence" value="ECO:0007669"/>
    <property type="project" value="UniProtKB-KW"/>
</dbReference>
<evidence type="ECO:0000256" key="6">
    <source>
        <dbReference type="ARBA" id="ARBA00022723"/>
    </source>
</evidence>
<accession>A0AAN7SRM3</accession>
<evidence type="ECO:0000256" key="10">
    <source>
        <dbReference type="PROSITE-ProRule" id="PRU00455"/>
    </source>
</evidence>
<dbReference type="GO" id="GO:0005737">
    <property type="term" value="C:cytoplasm"/>
    <property type="evidence" value="ECO:0007669"/>
    <property type="project" value="TreeGrafter"/>
</dbReference>
<dbReference type="GO" id="GO:0061630">
    <property type="term" value="F:ubiquitin protein ligase activity"/>
    <property type="evidence" value="ECO:0007669"/>
    <property type="project" value="UniProtKB-EC"/>
</dbReference>
<evidence type="ECO:0000256" key="7">
    <source>
        <dbReference type="ARBA" id="ARBA00022771"/>
    </source>
</evidence>
<dbReference type="Gene3D" id="3.30.40.10">
    <property type="entry name" value="Zinc/RING finger domain, C3HC4 (zinc finger)"/>
    <property type="match status" value="1"/>
</dbReference>
<organism evidence="12 13">
    <name type="scientific">Aquatica leii</name>
    <dbReference type="NCBI Taxonomy" id="1421715"/>
    <lineage>
        <taxon>Eukaryota</taxon>
        <taxon>Metazoa</taxon>
        <taxon>Ecdysozoa</taxon>
        <taxon>Arthropoda</taxon>
        <taxon>Hexapoda</taxon>
        <taxon>Insecta</taxon>
        <taxon>Pterygota</taxon>
        <taxon>Neoptera</taxon>
        <taxon>Endopterygota</taxon>
        <taxon>Coleoptera</taxon>
        <taxon>Polyphaga</taxon>
        <taxon>Elateriformia</taxon>
        <taxon>Elateroidea</taxon>
        <taxon>Lampyridae</taxon>
        <taxon>Luciolinae</taxon>
        <taxon>Aquatica</taxon>
    </lineage>
</organism>
<keyword evidence="5" id="KW-0808">Transferase</keyword>
<name>A0AAN7SRM3_9COLE</name>
<proteinExistence type="inferred from homology"/>
<keyword evidence="6" id="KW-0479">Metal-binding</keyword>
<dbReference type="EMBL" id="JARPUR010000002">
    <property type="protein sequence ID" value="KAK4880950.1"/>
    <property type="molecule type" value="Genomic_DNA"/>
</dbReference>
<dbReference type="GO" id="GO:0031624">
    <property type="term" value="F:ubiquitin conjugating enzyme binding"/>
    <property type="evidence" value="ECO:0007669"/>
    <property type="project" value="TreeGrafter"/>
</dbReference>
<dbReference type="InterPro" id="IPR013083">
    <property type="entry name" value="Znf_RING/FYVE/PHD"/>
</dbReference>
<evidence type="ECO:0000256" key="5">
    <source>
        <dbReference type="ARBA" id="ARBA00022679"/>
    </source>
</evidence>
<keyword evidence="7 10" id="KW-0863">Zinc-finger</keyword>
<evidence type="ECO:0000313" key="12">
    <source>
        <dbReference type="EMBL" id="KAK4880950.1"/>
    </source>
</evidence>
<comment type="catalytic activity">
    <reaction evidence="1">
        <text>S-ubiquitinyl-[E2 ubiquitin-conjugating enzyme]-L-cysteine + [acceptor protein]-L-lysine = [E2 ubiquitin-conjugating enzyme]-L-cysteine + N(6)-ubiquitinyl-[acceptor protein]-L-lysine.</text>
        <dbReference type="EC" id="2.3.2.27"/>
    </reaction>
</comment>
<comment type="similarity">
    <text evidence="3">Belongs to the SINA (Seven in absentia) family.</text>
</comment>
<dbReference type="PANTHER" id="PTHR45877">
    <property type="entry name" value="E3 UBIQUITIN-PROTEIN LIGASE SIAH2"/>
    <property type="match status" value="1"/>
</dbReference>
<dbReference type="InterPro" id="IPR013010">
    <property type="entry name" value="Znf_SIAH"/>
</dbReference>
<evidence type="ECO:0000256" key="9">
    <source>
        <dbReference type="ARBA" id="ARBA00022833"/>
    </source>
</evidence>
<gene>
    <name evidence="12" type="ORF">RN001_004269</name>
</gene>
<evidence type="ECO:0000313" key="13">
    <source>
        <dbReference type="Proteomes" id="UP001353858"/>
    </source>
</evidence>
<keyword evidence="9" id="KW-0862">Zinc</keyword>
<comment type="caution">
    <text evidence="12">The sequence shown here is derived from an EMBL/GenBank/DDBJ whole genome shotgun (WGS) entry which is preliminary data.</text>
</comment>
<dbReference type="Pfam" id="PF21361">
    <property type="entry name" value="Sina_ZnF"/>
    <property type="match status" value="1"/>
</dbReference>
<dbReference type="AlphaFoldDB" id="A0AAN7SRM3"/>
<sequence>MSERNFQKYYMRVKRANVKENDDDSSQKVSKSNSCINKESHLCSISETLEHQIGIETVEQTSETESEPESTEISIFETKEIHLGPLEYFDDNGTVDIENKEATEGLSEDQVGTNRPPILTQGAQVGTTARSLPKEHTSRGRQQNMPVVNEVINLMKSIQSRKMQDRHAFSAFGEAVENLENNDRSADILILPPEVDVLTDEENYSDEEFPISSIANDVPGQIELHFLSSDENDEYIPPSQKFHRQPQKSTRQRQKRKVALVPDCLNDNISIQMEDTNHTFPNLCKLKEVLAECSPLQIFEKNFDMEILELIKDESLLFKMQVNKSILKQFLCLSCNKIMHPPIRICMLGHNFCSTCDSKSEGCPYCNYEKNQGRNISLENLYECFKFPCGNQRRGCAFVGKGVELKQHQPYCKFAAVKCPLKIFDCDWHGKQSDILEHVRNDHPDCLLELDPSTSSIVIGTKLVPSTFIRTIIRIQSELFLFTWCINSNCTTMRWQIIYLGTNNLEKFQYNIELYDPLEAITIKHNNGKDNCKKPKCYIEFTDETSFERFIHFERVRCRISIIKDVEKVCES</sequence>
<dbReference type="GO" id="GO:0043161">
    <property type="term" value="P:proteasome-mediated ubiquitin-dependent protein catabolic process"/>
    <property type="evidence" value="ECO:0007669"/>
    <property type="project" value="TreeGrafter"/>
</dbReference>
<feature type="domain" description="SIAH-type" evidence="11">
    <location>
        <begin position="384"/>
        <end position="444"/>
    </location>
</feature>
<dbReference type="PROSITE" id="PS51081">
    <property type="entry name" value="ZF_SIAH"/>
    <property type="match status" value="1"/>
</dbReference>
<dbReference type="PANTHER" id="PTHR45877:SF2">
    <property type="entry name" value="E3 UBIQUITIN-PROTEIN LIGASE SINA-RELATED"/>
    <property type="match status" value="1"/>
</dbReference>
<dbReference type="SUPFAM" id="SSF49599">
    <property type="entry name" value="TRAF domain-like"/>
    <property type="match status" value="1"/>
</dbReference>
<dbReference type="Pfam" id="PF21362">
    <property type="entry name" value="Sina_RING"/>
    <property type="match status" value="1"/>
</dbReference>
<dbReference type="SUPFAM" id="SSF57850">
    <property type="entry name" value="RING/U-box"/>
    <property type="match status" value="1"/>
</dbReference>
<evidence type="ECO:0000259" key="11">
    <source>
        <dbReference type="PROSITE" id="PS51081"/>
    </source>
</evidence>
<evidence type="ECO:0000256" key="3">
    <source>
        <dbReference type="ARBA" id="ARBA00009119"/>
    </source>
</evidence>
<dbReference type="InterPro" id="IPR049548">
    <property type="entry name" value="Sina-like_RING"/>
</dbReference>
<protein>
    <recommendedName>
        <fullName evidence="4">RING-type E3 ubiquitin transferase</fullName>
        <ecNumber evidence="4">2.3.2.27</ecNumber>
    </recommendedName>
</protein>
<dbReference type="InterPro" id="IPR004162">
    <property type="entry name" value="SINA-like_animal"/>
</dbReference>
<keyword evidence="13" id="KW-1185">Reference proteome</keyword>
<evidence type="ECO:0000256" key="8">
    <source>
        <dbReference type="ARBA" id="ARBA00022786"/>
    </source>
</evidence>
<keyword evidence="8" id="KW-0833">Ubl conjugation pathway</keyword>
<evidence type="ECO:0000256" key="4">
    <source>
        <dbReference type="ARBA" id="ARBA00012483"/>
    </source>
</evidence>
<evidence type="ECO:0000256" key="2">
    <source>
        <dbReference type="ARBA" id="ARBA00004906"/>
    </source>
</evidence>
<comment type="pathway">
    <text evidence="2">Protein modification; protein ubiquitination.</text>
</comment>